<dbReference type="Proteomes" id="UP000001194">
    <property type="component" value="Unassembled WGS sequence"/>
</dbReference>
<dbReference type="InParanoid" id="B0DDJ1"/>
<organism evidence="2">
    <name type="scientific">Laccaria bicolor (strain S238N-H82 / ATCC MYA-4686)</name>
    <name type="common">Bicoloured deceiver</name>
    <name type="synonym">Laccaria laccata var. bicolor</name>
    <dbReference type="NCBI Taxonomy" id="486041"/>
    <lineage>
        <taxon>Eukaryota</taxon>
        <taxon>Fungi</taxon>
        <taxon>Dikarya</taxon>
        <taxon>Basidiomycota</taxon>
        <taxon>Agaricomycotina</taxon>
        <taxon>Agaricomycetes</taxon>
        <taxon>Agaricomycetidae</taxon>
        <taxon>Agaricales</taxon>
        <taxon>Agaricineae</taxon>
        <taxon>Hydnangiaceae</taxon>
        <taxon>Laccaria</taxon>
    </lineage>
</organism>
<dbReference type="AlphaFoldDB" id="B0DDJ1"/>
<reference evidence="1 2" key="1">
    <citation type="journal article" date="2008" name="Nature">
        <title>The genome of Laccaria bicolor provides insights into mycorrhizal symbiosis.</title>
        <authorList>
            <person name="Martin F."/>
            <person name="Aerts A."/>
            <person name="Ahren D."/>
            <person name="Brun A."/>
            <person name="Danchin E.G.J."/>
            <person name="Duchaussoy F."/>
            <person name="Gibon J."/>
            <person name="Kohler A."/>
            <person name="Lindquist E."/>
            <person name="Pereda V."/>
            <person name="Salamov A."/>
            <person name="Shapiro H.J."/>
            <person name="Wuyts J."/>
            <person name="Blaudez D."/>
            <person name="Buee M."/>
            <person name="Brokstein P."/>
            <person name="Canbaeck B."/>
            <person name="Cohen D."/>
            <person name="Courty P.E."/>
            <person name="Coutinho P.M."/>
            <person name="Delaruelle C."/>
            <person name="Detter J.C."/>
            <person name="Deveau A."/>
            <person name="DiFazio S."/>
            <person name="Duplessis S."/>
            <person name="Fraissinet-Tachet L."/>
            <person name="Lucic E."/>
            <person name="Frey-Klett P."/>
            <person name="Fourrey C."/>
            <person name="Feussner I."/>
            <person name="Gay G."/>
            <person name="Grimwood J."/>
            <person name="Hoegger P.J."/>
            <person name="Jain P."/>
            <person name="Kilaru S."/>
            <person name="Labbe J."/>
            <person name="Lin Y.C."/>
            <person name="Legue V."/>
            <person name="Le Tacon F."/>
            <person name="Marmeisse R."/>
            <person name="Melayah D."/>
            <person name="Montanini B."/>
            <person name="Muratet M."/>
            <person name="Nehls U."/>
            <person name="Niculita-Hirzel H."/>
            <person name="Oudot-Le Secq M.P."/>
            <person name="Peter M."/>
            <person name="Quesneville H."/>
            <person name="Rajashekar B."/>
            <person name="Reich M."/>
            <person name="Rouhier N."/>
            <person name="Schmutz J."/>
            <person name="Yin T."/>
            <person name="Chalot M."/>
            <person name="Henrissat B."/>
            <person name="Kuees U."/>
            <person name="Lucas S."/>
            <person name="Van de Peer Y."/>
            <person name="Podila G.K."/>
            <person name="Polle A."/>
            <person name="Pukkila P.J."/>
            <person name="Richardson P.M."/>
            <person name="Rouze P."/>
            <person name="Sanders I.R."/>
            <person name="Stajich J.E."/>
            <person name="Tunlid A."/>
            <person name="Tuskan G."/>
            <person name="Grigoriev I.V."/>
        </authorList>
    </citation>
    <scope>NUCLEOTIDE SEQUENCE [LARGE SCALE GENOMIC DNA]</scope>
    <source>
        <strain evidence="2">S238N-H82 / ATCC MYA-4686</strain>
    </source>
</reference>
<sequence length="506" mass="57617">MPPELHQAIQTPLNSSNRKDTRIGLEQFVVDAEREIIRLRQTIFAAKTSINECTSIWTLPPELITEIFILACHPEYDATREGLGEQEMWPLRLGAVCKAWRDLAWSSSQLWSSIVFVSRRDTLTFDLQDILGSWISRCKSRPLSIHIDAPNLDICCGHVFYTSTFIGTASRWKNVSLRLPQGFLCYFVNLVSCFPILEQLSLITPDLVSGREWNFGESLNILRSSTMPQIKRLYLPQYVKSFDIWPSALRSLTTLSMDYIYDDQAYHILNFTSNSLQEFVAQHLMADNMDRRENRPLILPILRRLVLKRALDYNFAGLNKLLLKIITPSIKELTIELCNDHTLIPSLPDFMSDFSRSLQRLHITCLGLNSLADCRWLISCILKVDSLLELHFTGDEQSREALVDCLGPAAPKESSGDHLPLLETFTITVDMGVLPIEGLQKMLVYRFSGVSTTCVRLKTVRIETCGCFWEDINVLRTALADSKSEITFATLKDQYCDCASSDDKPE</sequence>
<protein>
    <submittedName>
        <fullName evidence="1">Predicted protein</fullName>
    </submittedName>
</protein>
<dbReference type="OrthoDB" id="2269034at2759"/>
<dbReference type="HOGENOM" id="CLU_538683_0_0_1"/>
<dbReference type="RefSeq" id="XP_001882013.1">
    <property type="nucleotide sequence ID" value="XM_001881978.1"/>
</dbReference>
<proteinExistence type="predicted"/>
<dbReference type="EMBL" id="DS547104">
    <property type="protein sequence ID" value="EDR07621.1"/>
    <property type="molecule type" value="Genomic_DNA"/>
</dbReference>
<dbReference type="GeneID" id="6077400"/>
<accession>B0DDJ1</accession>
<evidence type="ECO:0000313" key="2">
    <source>
        <dbReference type="Proteomes" id="UP000001194"/>
    </source>
</evidence>
<dbReference type="KEGG" id="lbc:LACBIDRAFT_328007"/>
<keyword evidence="2" id="KW-1185">Reference proteome</keyword>
<evidence type="ECO:0000313" key="1">
    <source>
        <dbReference type="EMBL" id="EDR07621.1"/>
    </source>
</evidence>
<name>B0DDJ1_LACBS</name>
<gene>
    <name evidence="1" type="ORF">LACBIDRAFT_328007</name>
</gene>